<dbReference type="EMBL" id="JACQMI010000015">
    <property type="protein sequence ID" value="MBI4132907.1"/>
    <property type="molecule type" value="Genomic_DNA"/>
</dbReference>
<feature type="transmembrane region" description="Helical" evidence="1">
    <location>
        <begin position="100"/>
        <end position="122"/>
    </location>
</feature>
<gene>
    <name evidence="2" type="ORF">HY473_02375</name>
</gene>
<organism evidence="2 3">
    <name type="scientific">Candidatus Sungiibacteriota bacterium</name>
    <dbReference type="NCBI Taxonomy" id="2750080"/>
    <lineage>
        <taxon>Bacteria</taxon>
        <taxon>Candidatus Sungiibacteriota</taxon>
    </lineage>
</organism>
<comment type="caution">
    <text evidence="2">The sequence shown here is derived from an EMBL/GenBank/DDBJ whole genome shotgun (WGS) entry which is preliminary data.</text>
</comment>
<keyword evidence="1" id="KW-1133">Transmembrane helix</keyword>
<dbReference type="Proteomes" id="UP000756703">
    <property type="component" value="Unassembled WGS sequence"/>
</dbReference>
<proteinExistence type="predicted"/>
<reference evidence="2" key="1">
    <citation type="submission" date="2020-07" db="EMBL/GenBank/DDBJ databases">
        <title>Huge and variable diversity of episymbiotic CPR bacteria and DPANN archaea in groundwater ecosystems.</title>
        <authorList>
            <person name="He C.Y."/>
            <person name="Keren R."/>
            <person name="Whittaker M."/>
            <person name="Farag I.F."/>
            <person name="Doudna J."/>
            <person name="Cate J.H.D."/>
            <person name="Banfield J.F."/>
        </authorList>
    </citation>
    <scope>NUCLEOTIDE SEQUENCE</scope>
    <source>
        <strain evidence="2">NC_groundwater_1225_Ag_S-0.1um_56_177</strain>
    </source>
</reference>
<evidence type="ECO:0000256" key="1">
    <source>
        <dbReference type="SAM" id="Phobius"/>
    </source>
</evidence>
<name>A0A932YWT0_9BACT</name>
<keyword evidence="1" id="KW-0812">Transmembrane</keyword>
<protein>
    <submittedName>
        <fullName evidence="2">Uncharacterized protein</fullName>
    </submittedName>
</protein>
<dbReference type="AlphaFoldDB" id="A0A932YWT0"/>
<feature type="transmembrane region" description="Helical" evidence="1">
    <location>
        <begin position="34"/>
        <end position="56"/>
    </location>
</feature>
<accession>A0A932YWT0</accession>
<sequence length="175" mass="19225">MVLHFVFWFIGYAAALLVEVFVLPSFLGSSVPAVASAVLILGIAFQEFMPGFWLAAASGVMRDLVRPAGVVPHAAVFLVVFLAMRAVMRSRRWDEPVRRASAVAAGLVSLPLALVGSNWAGAAFFDIRWGWLGWTDLVSRPAAGELLFALAWFSVFSWLMLRWVARKRGEMVGQI</sequence>
<feature type="transmembrane region" description="Helical" evidence="1">
    <location>
        <begin position="68"/>
        <end position="88"/>
    </location>
</feature>
<feature type="transmembrane region" description="Helical" evidence="1">
    <location>
        <begin position="142"/>
        <end position="161"/>
    </location>
</feature>
<evidence type="ECO:0000313" key="3">
    <source>
        <dbReference type="Proteomes" id="UP000756703"/>
    </source>
</evidence>
<keyword evidence="1" id="KW-0472">Membrane</keyword>
<feature type="transmembrane region" description="Helical" evidence="1">
    <location>
        <begin position="6"/>
        <end position="27"/>
    </location>
</feature>
<evidence type="ECO:0000313" key="2">
    <source>
        <dbReference type="EMBL" id="MBI4132907.1"/>
    </source>
</evidence>